<dbReference type="Proteomes" id="UP001301769">
    <property type="component" value="Unassembled WGS sequence"/>
</dbReference>
<comment type="caution">
    <text evidence="2">The sequence shown here is derived from an EMBL/GenBank/DDBJ whole genome shotgun (WGS) entry which is preliminary data.</text>
</comment>
<keyword evidence="3" id="KW-1185">Reference proteome</keyword>
<proteinExistence type="predicted"/>
<sequence length="357" mass="39200">MGRWAHLDTDEERLPEGMTRVGYDADTQIYTYRDTDGSYWEGAPGVQYGKLFRVQSHQDAAPQLPSITIPDDVEGDEQPQILPDYDGDGIPDTPSLTTSRTTSPPPKVTTPQRVRLRRSHYTQRKSKRLPSLPGHGGEKSPALSRVTSATSGSIEDHDEKENTIPEAPELTPSHSHSTSDADSVQKEKDFANANPIFTPHIHRQRRAQEREKKHEQTGLKRAGTISRIARFLSRSAGGNRKDNHKDGDSHSTVGMGLRSGMSTRTAFSSTATGFGGGKWNRWPGLGGRIEETDEEVGNEKEEVDGIPRRSTGAQGHRRTNSGMSAGSMPPMPKPRGRAMTFDEILASDGRLRGVVSV</sequence>
<evidence type="ECO:0000313" key="3">
    <source>
        <dbReference type="Proteomes" id="UP001301769"/>
    </source>
</evidence>
<gene>
    <name evidence="2" type="ORF">QBC37DRAFT_19395</name>
</gene>
<feature type="compositionally biased region" description="Basic and acidic residues" evidence="1">
    <location>
        <begin position="154"/>
        <end position="163"/>
    </location>
</feature>
<dbReference type="AlphaFoldDB" id="A0AAN6Y4F7"/>
<evidence type="ECO:0000313" key="2">
    <source>
        <dbReference type="EMBL" id="KAK4211186.1"/>
    </source>
</evidence>
<name>A0AAN6Y4F7_9PEZI</name>
<feature type="compositionally biased region" description="Low complexity" evidence="1">
    <location>
        <begin position="91"/>
        <end position="102"/>
    </location>
</feature>
<feature type="compositionally biased region" description="Basic and acidic residues" evidence="1">
    <location>
        <begin position="177"/>
        <end position="190"/>
    </location>
</feature>
<reference evidence="2" key="2">
    <citation type="submission" date="2023-05" db="EMBL/GenBank/DDBJ databases">
        <authorList>
            <consortium name="Lawrence Berkeley National Laboratory"/>
            <person name="Steindorff A."/>
            <person name="Hensen N."/>
            <person name="Bonometti L."/>
            <person name="Westerberg I."/>
            <person name="Brannstrom I.O."/>
            <person name="Guillou S."/>
            <person name="Cros-Aarteil S."/>
            <person name="Calhoun S."/>
            <person name="Haridas S."/>
            <person name="Kuo A."/>
            <person name="Mondo S."/>
            <person name="Pangilinan J."/>
            <person name="Riley R."/>
            <person name="Labutti K."/>
            <person name="Andreopoulos B."/>
            <person name="Lipzen A."/>
            <person name="Chen C."/>
            <person name="Yanf M."/>
            <person name="Daum C."/>
            <person name="Ng V."/>
            <person name="Clum A."/>
            <person name="Ohm R."/>
            <person name="Martin F."/>
            <person name="Silar P."/>
            <person name="Natvig D."/>
            <person name="Lalanne C."/>
            <person name="Gautier V."/>
            <person name="Ament-Velasquez S.L."/>
            <person name="Kruys A."/>
            <person name="Hutchinson M.I."/>
            <person name="Powell A.J."/>
            <person name="Barry K."/>
            <person name="Miller A.N."/>
            <person name="Grigoriev I.V."/>
            <person name="Debuchy R."/>
            <person name="Gladieux P."/>
            <person name="Thoren M.H."/>
            <person name="Johannesson H."/>
        </authorList>
    </citation>
    <scope>NUCLEOTIDE SEQUENCE</scope>
    <source>
        <strain evidence="2">PSN293</strain>
    </source>
</reference>
<evidence type="ECO:0000256" key="1">
    <source>
        <dbReference type="SAM" id="MobiDB-lite"/>
    </source>
</evidence>
<dbReference type="EMBL" id="MU858155">
    <property type="protein sequence ID" value="KAK4211186.1"/>
    <property type="molecule type" value="Genomic_DNA"/>
</dbReference>
<organism evidence="2 3">
    <name type="scientific">Rhypophila decipiens</name>
    <dbReference type="NCBI Taxonomy" id="261697"/>
    <lineage>
        <taxon>Eukaryota</taxon>
        <taxon>Fungi</taxon>
        <taxon>Dikarya</taxon>
        <taxon>Ascomycota</taxon>
        <taxon>Pezizomycotina</taxon>
        <taxon>Sordariomycetes</taxon>
        <taxon>Sordariomycetidae</taxon>
        <taxon>Sordariales</taxon>
        <taxon>Naviculisporaceae</taxon>
        <taxon>Rhypophila</taxon>
    </lineage>
</organism>
<feature type="region of interest" description="Disordered" evidence="1">
    <location>
        <begin position="278"/>
        <end position="337"/>
    </location>
</feature>
<feature type="compositionally biased region" description="Basic and acidic residues" evidence="1">
    <location>
        <begin position="206"/>
        <end position="218"/>
    </location>
</feature>
<feature type="region of interest" description="Disordered" evidence="1">
    <location>
        <begin position="64"/>
        <end position="255"/>
    </location>
</feature>
<reference evidence="2" key="1">
    <citation type="journal article" date="2023" name="Mol. Phylogenet. Evol.">
        <title>Genome-scale phylogeny and comparative genomics of the fungal order Sordariales.</title>
        <authorList>
            <person name="Hensen N."/>
            <person name="Bonometti L."/>
            <person name="Westerberg I."/>
            <person name="Brannstrom I.O."/>
            <person name="Guillou S."/>
            <person name="Cros-Aarteil S."/>
            <person name="Calhoun S."/>
            <person name="Haridas S."/>
            <person name="Kuo A."/>
            <person name="Mondo S."/>
            <person name="Pangilinan J."/>
            <person name="Riley R."/>
            <person name="LaButti K."/>
            <person name="Andreopoulos B."/>
            <person name="Lipzen A."/>
            <person name="Chen C."/>
            <person name="Yan M."/>
            <person name="Daum C."/>
            <person name="Ng V."/>
            <person name="Clum A."/>
            <person name="Steindorff A."/>
            <person name="Ohm R.A."/>
            <person name="Martin F."/>
            <person name="Silar P."/>
            <person name="Natvig D.O."/>
            <person name="Lalanne C."/>
            <person name="Gautier V."/>
            <person name="Ament-Velasquez S.L."/>
            <person name="Kruys A."/>
            <person name="Hutchinson M.I."/>
            <person name="Powell A.J."/>
            <person name="Barry K."/>
            <person name="Miller A.N."/>
            <person name="Grigoriev I.V."/>
            <person name="Debuchy R."/>
            <person name="Gladieux P."/>
            <person name="Hiltunen Thoren M."/>
            <person name="Johannesson H."/>
        </authorList>
    </citation>
    <scope>NUCLEOTIDE SEQUENCE</scope>
    <source>
        <strain evidence="2">PSN293</strain>
    </source>
</reference>
<feature type="compositionally biased region" description="Basic and acidic residues" evidence="1">
    <location>
        <begin position="239"/>
        <end position="249"/>
    </location>
</feature>
<protein>
    <submittedName>
        <fullName evidence="2">Uncharacterized protein</fullName>
    </submittedName>
</protein>
<feature type="compositionally biased region" description="Basic residues" evidence="1">
    <location>
        <begin position="114"/>
        <end position="128"/>
    </location>
</feature>
<feature type="compositionally biased region" description="Basic and acidic residues" evidence="1">
    <location>
        <begin position="297"/>
        <end position="307"/>
    </location>
</feature>
<accession>A0AAN6Y4F7</accession>